<reference evidence="1 2" key="1">
    <citation type="journal article" date="2018" name="Front. Plant Sci.">
        <title>Red Clover (Trifolium pratense) and Zigzag Clover (T. medium) - A Picture of Genomic Similarities and Differences.</title>
        <authorList>
            <person name="Dluhosova J."/>
            <person name="Istvanek J."/>
            <person name="Nedelnik J."/>
            <person name="Repkova J."/>
        </authorList>
    </citation>
    <scope>NUCLEOTIDE SEQUENCE [LARGE SCALE GENOMIC DNA]</scope>
    <source>
        <strain evidence="2">cv. 10/8</strain>
        <tissue evidence="1">Leaf</tissue>
    </source>
</reference>
<dbReference type="Proteomes" id="UP000265520">
    <property type="component" value="Unassembled WGS sequence"/>
</dbReference>
<evidence type="ECO:0000313" key="2">
    <source>
        <dbReference type="Proteomes" id="UP000265520"/>
    </source>
</evidence>
<name>A0A392SN95_9FABA</name>
<sequence>MVKKIEAMRKFTGKGKDIQPFSHLAPLPGIQYRAAIASEDFNYFASSTQKAAYDELFEALNDDSIHMIGLYGERGCGKTTL</sequence>
<protein>
    <submittedName>
        <fullName evidence="1">Disease resistance protein (CC-NBS-LRR class) family protein</fullName>
    </submittedName>
</protein>
<keyword evidence="2" id="KW-1185">Reference proteome</keyword>
<dbReference type="InterPro" id="IPR027417">
    <property type="entry name" value="P-loop_NTPase"/>
</dbReference>
<evidence type="ECO:0000313" key="1">
    <source>
        <dbReference type="EMBL" id="MCI49390.1"/>
    </source>
</evidence>
<comment type="caution">
    <text evidence="1">The sequence shown here is derived from an EMBL/GenBank/DDBJ whole genome shotgun (WGS) entry which is preliminary data.</text>
</comment>
<proteinExistence type="predicted"/>
<dbReference type="EMBL" id="LXQA010400511">
    <property type="protein sequence ID" value="MCI49390.1"/>
    <property type="molecule type" value="Genomic_DNA"/>
</dbReference>
<accession>A0A392SN95</accession>
<feature type="non-terminal residue" evidence="1">
    <location>
        <position position="81"/>
    </location>
</feature>
<dbReference type="AlphaFoldDB" id="A0A392SN95"/>
<dbReference type="SUPFAM" id="SSF52540">
    <property type="entry name" value="P-loop containing nucleoside triphosphate hydrolases"/>
    <property type="match status" value="1"/>
</dbReference>
<organism evidence="1 2">
    <name type="scientific">Trifolium medium</name>
    <dbReference type="NCBI Taxonomy" id="97028"/>
    <lineage>
        <taxon>Eukaryota</taxon>
        <taxon>Viridiplantae</taxon>
        <taxon>Streptophyta</taxon>
        <taxon>Embryophyta</taxon>
        <taxon>Tracheophyta</taxon>
        <taxon>Spermatophyta</taxon>
        <taxon>Magnoliopsida</taxon>
        <taxon>eudicotyledons</taxon>
        <taxon>Gunneridae</taxon>
        <taxon>Pentapetalae</taxon>
        <taxon>rosids</taxon>
        <taxon>fabids</taxon>
        <taxon>Fabales</taxon>
        <taxon>Fabaceae</taxon>
        <taxon>Papilionoideae</taxon>
        <taxon>50 kb inversion clade</taxon>
        <taxon>NPAAA clade</taxon>
        <taxon>Hologalegina</taxon>
        <taxon>IRL clade</taxon>
        <taxon>Trifolieae</taxon>
        <taxon>Trifolium</taxon>
    </lineage>
</organism>